<keyword evidence="4" id="KW-0472">Membrane</keyword>
<keyword evidence="8" id="KW-1185">Reference proteome</keyword>
<evidence type="ECO:0000259" key="6">
    <source>
        <dbReference type="PROSITE" id="PS50268"/>
    </source>
</evidence>
<name>A0A485PBZ9_LYNPA</name>
<keyword evidence="5" id="KW-0106">Calcium</keyword>
<evidence type="ECO:0000256" key="3">
    <source>
        <dbReference type="ARBA" id="ARBA00022989"/>
    </source>
</evidence>
<protein>
    <recommendedName>
        <fullName evidence="6">Cadherin domain-containing protein</fullName>
    </recommendedName>
</protein>
<organism evidence="7 8">
    <name type="scientific">Lynx pardinus</name>
    <name type="common">Iberian lynx</name>
    <name type="synonym">Felis pardina</name>
    <dbReference type="NCBI Taxonomy" id="191816"/>
    <lineage>
        <taxon>Eukaryota</taxon>
        <taxon>Metazoa</taxon>
        <taxon>Chordata</taxon>
        <taxon>Craniata</taxon>
        <taxon>Vertebrata</taxon>
        <taxon>Euteleostomi</taxon>
        <taxon>Mammalia</taxon>
        <taxon>Eutheria</taxon>
        <taxon>Laurasiatheria</taxon>
        <taxon>Carnivora</taxon>
        <taxon>Feliformia</taxon>
        <taxon>Felidae</taxon>
        <taxon>Felinae</taxon>
        <taxon>Lynx</taxon>
    </lineage>
</organism>
<evidence type="ECO:0000256" key="5">
    <source>
        <dbReference type="PROSITE-ProRule" id="PRU00043"/>
    </source>
</evidence>
<dbReference type="PANTHER" id="PTHR24026:SF37">
    <property type="entry name" value="PROTOCADHERIN FAT 2"/>
    <property type="match status" value="1"/>
</dbReference>
<dbReference type="InterPro" id="IPR002126">
    <property type="entry name" value="Cadherin-like_dom"/>
</dbReference>
<gene>
    <name evidence="7" type="ORF">LYPA_23C014647</name>
</gene>
<keyword evidence="2" id="KW-0812">Transmembrane</keyword>
<dbReference type="PANTHER" id="PTHR24026">
    <property type="entry name" value="FAT ATYPICAL CADHERIN-RELATED"/>
    <property type="match status" value="1"/>
</dbReference>
<dbReference type="AlphaFoldDB" id="A0A485PBZ9"/>
<dbReference type="GO" id="GO:0005509">
    <property type="term" value="F:calcium ion binding"/>
    <property type="evidence" value="ECO:0007669"/>
    <property type="project" value="UniProtKB-UniRule"/>
</dbReference>
<dbReference type="SUPFAM" id="SSF49313">
    <property type="entry name" value="Cadherin-like"/>
    <property type="match status" value="1"/>
</dbReference>
<dbReference type="GO" id="GO:0016020">
    <property type="term" value="C:membrane"/>
    <property type="evidence" value="ECO:0007669"/>
    <property type="project" value="UniProtKB-SubCell"/>
</dbReference>
<evidence type="ECO:0000256" key="2">
    <source>
        <dbReference type="ARBA" id="ARBA00022692"/>
    </source>
</evidence>
<dbReference type="InterPro" id="IPR015919">
    <property type="entry name" value="Cadherin-like_sf"/>
</dbReference>
<evidence type="ECO:0000256" key="1">
    <source>
        <dbReference type="ARBA" id="ARBA00004370"/>
    </source>
</evidence>
<dbReference type="CDD" id="cd11304">
    <property type="entry name" value="Cadherin_repeat"/>
    <property type="match status" value="1"/>
</dbReference>
<dbReference type="GO" id="GO:0007156">
    <property type="term" value="P:homophilic cell adhesion via plasma membrane adhesion molecules"/>
    <property type="evidence" value="ECO:0007669"/>
    <property type="project" value="InterPro"/>
</dbReference>
<dbReference type="EMBL" id="CAAGRJ010033567">
    <property type="protein sequence ID" value="VFV43230.1"/>
    <property type="molecule type" value="Genomic_DNA"/>
</dbReference>
<proteinExistence type="predicted"/>
<evidence type="ECO:0000256" key="4">
    <source>
        <dbReference type="ARBA" id="ARBA00023136"/>
    </source>
</evidence>
<accession>A0A485PBZ9</accession>
<evidence type="ECO:0000313" key="8">
    <source>
        <dbReference type="Proteomes" id="UP000386466"/>
    </source>
</evidence>
<dbReference type="PROSITE" id="PS50268">
    <property type="entry name" value="CADHERIN_2"/>
    <property type="match status" value="1"/>
</dbReference>
<dbReference type="GO" id="GO:0005912">
    <property type="term" value="C:adherens junction"/>
    <property type="evidence" value="ECO:0007669"/>
    <property type="project" value="TreeGrafter"/>
</dbReference>
<dbReference type="PRINTS" id="PR00205">
    <property type="entry name" value="CADHERIN"/>
</dbReference>
<dbReference type="Gene3D" id="2.60.40.60">
    <property type="entry name" value="Cadherins"/>
    <property type="match status" value="1"/>
</dbReference>
<dbReference type="Proteomes" id="UP000386466">
    <property type="component" value="Unassembled WGS sequence"/>
</dbReference>
<keyword evidence="3" id="KW-1133">Transmembrane helix</keyword>
<sequence>MVTIILINGKHPIKASVPSKPYTFSFISNPGLDEGFWVYHGDTHSSVSVIHFLAVTEIYILEDTAPGTDIYRAAAKDQEDAVLKYFLSPEGSGFIINSIGTISTVAVFDFESETRRFCFCECEVLCVLLWLPSWFLPIQVVDPGGLFTSGNLKIFLISVNNKDPILTCRNTTLCKKADITLDEEIPTEKTNGACQATEEDNLGDLTFELDPWNVYFVADRVCHKGCCFVTEHGTVVTAAHLDVETAGFACVQFFSVKASDHDQLCAATPVTAYIRGINDDSPFCDRYLITYTGLEMTAKDTVVANLLCRDHNEPPDTIHYTLSLGRSVLDNSEQVPNDENFIQMSTGCCMSKEFCHQDGIIAGPQLEQVTIILEIAPANDFSPVFKAAHYSFSVAGTSGVKKFLTLMMLKHTQGNSYQVSNE</sequence>
<evidence type="ECO:0000313" key="7">
    <source>
        <dbReference type="EMBL" id="VFV43230.1"/>
    </source>
</evidence>
<feature type="domain" description="Cadherin" evidence="6">
    <location>
        <begin position="52"/>
        <end position="166"/>
    </location>
</feature>
<comment type="subcellular location">
    <subcellularLocation>
        <location evidence="1">Membrane</location>
    </subcellularLocation>
</comment>
<reference evidence="7 8" key="1">
    <citation type="submission" date="2019-01" db="EMBL/GenBank/DDBJ databases">
        <authorList>
            <person name="Alioto T."/>
            <person name="Alioto T."/>
        </authorList>
    </citation>
    <scope>NUCLEOTIDE SEQUENCE [LARGE SCALE GENOMIC DNA]</scope>
</reference>